<comment type="caution">
    <text evidence="2">The sequence shown here is derived from an EMBL/GenBank/DDBJ whole genome shotgun (WGS) entry which is preliminary data.</text>
</comment>
<proteinExistence type="predicted"/>
<dbReference type="PANTHER" id="PTHR42705:SF2">
    <property type="entry name" value="BIFUNCTIONAL NON-HOMOLOGOUS END JOINING PROTEIN LIGD"/>
    <property type="match status" value="1"/>
</dbReference>
<feature type="domain" description="DNA ligase D polymerase" evidence="1">
    <location>
        <begin position="33"/>
        <end position="291"/>
    </location>
</feature>
<dbReference type="CDD" id="cd04863">
    <property type="entry name" value="MtLigD_Pol_like"/>
    <property type="match status" value="1"/>
</dbReference>
<dbReference type="InterPro" id="IPR014145">
    <property type="entry name" value="LigD_pol_dom"/>
</dbReference>
<gene>
    <name evidence="2" type="ORF">XD66_0408</name>
</gene>
<reference evidence="3" key="1">
    <citation type="journal article" date="2015" name="MBio">
        <title>Genome-Resolved Metagenomic Analysis Reveals Roles for Candidate Phyla and Other Microbial Community Members in Biogeochemical Transformations in Oil Reservoirs.</title>
        <authorList>
            <person name="Hu P."/>
            <person name="Tom L."/>
            <person name="Singh A."/>
            <person name="Thomas B.C."/>
            <person name="Baker B.J."/>
            <person name="Piceno Y.M."/>
            <person name="Andersen G.L."/>
            <person name="Banfield J.F."/>
        </authorList>
    </citation>
    <scope>NUCLEOTIDE SEQUENCE [LARGE SCALE GENOMIC DNA]</scope>
</reference>
<organism evidence="2 3">
    <name type="scientific">Thermacetogenium phaeum</name>
    <dbReference type="NCBI Taxonomy" id="85874"/>
    <lineage>
        <taxon>Bacteria</taxon>
        <taxon>Bacillati</taxon>
        <taxon>Bacillota</taxon>
        <taxon>Clostridia</taxon>
        <taxon>Thermoanaerobacterales</taxon>
        <taxon>Thermoanaerobacteraceae</taxon>
        <taxon>Thermacetogenium</taxon>
    </lineage>
</organism>
<dbReference type="Proteomes" id="UP000053326">
    <property type="component" value="Unassembled WGS sequence"/>
</dbReference>
<dbReference type="PANTHER" id="PTHR42705">
    <property type="entry name" value="BIFUNCTIONAL NON-HOMOLOGOUS END JOINING PROTEIN LIGD"/>
    <property type="match status" value="1"/>
</dbReference>
<dbReference type="GO" id="GO:0016874">
    <property type="term" value="F:ligase activity"/>
    <property type="evidence" value="ECO:0007669"/>
    <property type="project" value="UniProtKB-KW"/>
</dbReference>
<dbReference type="InterPro" id="IPR033649">
    <property type="entry name" value="MtLigD_Pol-like"/>
</dbReference>
<dbReference type="PATRIC" id="fig|85874.4.peg.1546"/>
<dbReference type="AlphaFoldDB" id="A0A101FH06"/>
<keyword evidence="2" id="KW-0436">Ligase</keyword>
<dbReference type="InterPro" id="IPR052171">
    <property type="entry name" value="NHEJ_LigD"/>
</dbReference>
<sequence length="305" mass="34508">MPVADKKVLVAIEGKELQLSNLDKVLYPAGGFTKAQVIDYYTKISPALLPHLRGRPVTFKRYPDGVRGESFYQKECPARRPQWLRTAPVRIRGRREINYCLLEDLPSLIWAANLAALELHTSLSLADDPLSPNFLAFDLDPGPPAGIIECCRVALILSRLLRRFHLEGFPKTSGSKGLQVYVPLNTPVSYERTKGFARACAEALEIQLPELVVSRMRKDLRTGKVFIDWSQNDPHKTTISVYSLRARERPTVSTPVSWSEVEAAVKRDDPELLFFEAEEVIERFAKWGDLFGPVVEKQQVLSCFR</sequence>
<accession>A0A101FH06</accession>
<evidence type="ECO:0000313" key="2">
    <source>
        <dbReference type="EMBL" id="KUK36885.1"/>
    </source>
</evidence>
<dbReference type="EMBL" id="LGFO01000030">
    <property type="protein sequence ID" value="KUK36885.1"/>
    <property type="molecule type" value="Genomic_DNA"/>
</dbReference>
<name>A0A101FH06_9THEO</name>
<protein>
    <submittedName>
        <fullName evidence="2">ATP-dependent DNA ligase</fullName>
    </submittedName>
</protein>
<evidence type="ECO:0000313" key="3">
    <source>
        <dbReference type="Proteomes" id="UP000053326"/>
    </source>
</evidence>
<dbReference type="Gene3D" id="3.90.920.10">
    <property type="entry name" value="DNA primase, PRIM domain"/>
    <property type="match status" value="1"/>
</dbReference>
<dbReference type="NCBIfam" id="TIGR02778">
    <property type="entry name" value="ligD_pol"/>
    <property type="match status" value="1"/>
</dbReference>
<evidence type="ECO:0000259" key="1">
    <source>
        <dbReference type="Pfam" id="PF21686"/>
    </source>
</evidence>
<dbReference type="Pfam" id="PF21686">
    <property type="entry name" value="LigD_Prim-Pol"/>
    <property type="match status" value="1"/>
</dbReference>